<keyword evidence="3" id="KW-1185">Reference proteome</keyword>
<dbReference type="AlphaFoldDB" id="A0A975GHD2"/>
<proteinExistence type="predicted"/>
<dbReference type="RefSeq" id="WP_207687351.1">
    <property type="nucleotide sequence ID" value="NZ_CP061799.1"/>
</dbReference>
<organism evidence="2 3">
    <name type="scientific">Desulfonema limicola</name>
    <dbReference type="NCBI Taxonomy" id="45656"/>
    <lineage>
        <taxon>Bacteria</taxon>
        <taxon>Pseudomonadati</taxon>
        <taxon>Thermodesulfobacteriota</taxon>
        <taxon>Desulfobacteria</taxon>
        <taxon>Desulfobacterales</taxon>
        <taxon>Desulfococcaceae</taxon>
        <taxon>Desulfonema</taxon>
    </lineage>
</organism>
<dbReference type="KEGG" id="dli:dnl_36280"/>
<dbReference type="EMBL" id="CP061799">
    <property type="protein sequence ID" value="QTA81296.1"/>
    <property type="molecule type" value="Genomic_DNA"/>
</dbReference>
<sequence>MSKSVLNPGRIRKINGSFAFVEHRFLQEGFFESLDKAELQLYFFLVLAGNRAGVSWYSYERICIMLNIILDEYIEARNGLIDKDMIAFDGRVYQVLSLPGKPFVSEDRLLRTSRDMETRDPAVIRRIVENALGD</sequence>
<reference evidence="2" key="1">
    <citation type="journal article" date="2021" name="Microb. Physiol.">
        <title>Proteogenomic Insights into the Physiology of Marine, Sulfate-Reducing, Filamentous Desulfonema limicola and Desulfonema magnum.</title>
        <authorList>
            <person name="Schnaars V."/>
            <person name="Wohlbrand L."/>
            <person name="Scheve S."/>
            <person name="Hinrichs C."/>
            <person name="Reinhardt R."/>
            <person name="Rabus R."/>
        </authorList>
    </citation>
    <scope>NUCLEOTIDE SEQUENCE</scope>
    <source>
        <strain evidence="2">5ac10</strain>
    </source>
</reference>
<evidence type="ECO:0000313" key="1">
    <source>
        <dbReference type="EMBL" id="QTA77858.1"/>
    </source>
</evidence>
<evidence type="ECO:0000313" key="3">
    <source>
        <dbReference type="Proteomes" id="UP000663720"/>
    </source>
</evidence>
<accession>A0A975GHD2</accession>
<gene>
    <name evidence="1" type="ORF">dnl_00550</name>
    <name evidence="2" type="ORF">dnl_36280</name>
</gene>
<evidence type="ECO:0000313" key="2">
    <source>
        <dbReference type="EMBL" id="QTA81296.1"/>
    </source>
</evidence>
<dbReference type="EMBL" id="CP061799">
    <property type="protein sequence ID" value="QTA77858.1"/>
    <property type="molecule type" value="Genomic_DNA"/>
</dbReference>
<dbReference type="KEGG" id="dli:dnl_00550"/>
<dbReference type="Proteomes" id="UP000663720">
    <property type="component" value="Chromosome"/>
</dbReference>
<name>A0A975GHD2_9BACT</name>
<protein>
    <submittedName>
        <fullName evidence="2">Uncharacterized protein</fullName>
    </submittedName>
</protein>